<sequence>WIVALQAVGGAAGNMICVHNVVAASAVVGLLGREGSVIRLTLIPFIYYALLPGAVGYFIVWRAESGLINAGSVLILAIAATAIWIIARYGRRPAGTP</sequence>
<dbReference type="InterPro" id="IPR003804">
    <property type="entry name" value="Lactate_perm"/>
</dbReference>
<feature type="transmembrane region" description="Helical" evidence="7">
    <location>
        <begin position="66"/>
        <end position="87"/>
    </location>
</feature>
<keyword evidence="5 7" id="KW-1133">Transmembrane helix</keyword>
<feature type="non-terminal residue" evidence="8">
    <location>
        <position position="1"/>
    </location>
</feature>
<dbReference type="GO" id="GO:0015295">
    <property type="term" value="F:solute:proton symporter activity"/>
    <property type="evidence" value="ECO:0007669"/>
    <property type="project" value="TreeGrafter"/>
</dbReference>
<keyword evidence="2" id="KW-0813">Transport</keyword>
<evidence type="ECO:0000256" key="7">
    <source>
        <dbReference type="SAM" id="Phobius"/>
    </source>
</evidence>
<dbReference type="Pfam" id="PF02652">
    <property type="entry name" value="Lactate_perm"/>
    <property type="match status" value="1"/>
</dbReference>
<keyword evidence="3" id="KW-1003">Cell membrane</keyword>
<feature type="transmembrane region" description="Helical" evidence="7">
    <location>
        <begin position="38"/>
        <end position="60"/>
    </location>
</feature>
<feature type="transmembrane region" description="Helical" evidence="7">
    <location>
        <begin position="12"/>
        <end position="31"/>
    </location>
</feature>
<reference evidence="8" key="1">
    <citation type="submission" date="2018-05" db="EMBL/GenBank/DDBJ databases">
        <authorList>
            <person name="Lanie J.A."/>
            <person name="Ng W.-L."/>
            <person name="Kazmierczak K.M."/>
            <person name="Andrzejewski T.M."/>
            <person name="Davidsen T.M."/>
            <person name="Wayne K.J."/>
            <person name="Tettelin H."/>
            <person name="Glass J.I."/>
            <person name="Rusch D."/>
            <person name="Podicherti R."/>
            <person name="Tsui H.-C.T."/>
            <person name="Winkler M.E."/>
        </authorList>
    </citation>
    <scope>NUCLEOTIDE SEQUENCE</scope>
</reference>
<evidence type="ECO:0000256" key="1">
    <source>
        <dbReference type="ARBA" id="ARBA00004651"/>
    </source>
</evidence>
<evidence type="ECO:0000256" key="2">
    <source>
        <dbReference type="ARBA" id="ARBA00022448"/>
    </source>
</evidence>
<organism evidence="8">
    <name type="scientific">marine metagenome</name>
    <dbReference type="NCBI Taxonomy" id="408172"/>
    <lineage>
        <taxon>unclassified sequences</taxon>
        <taxon>metagenomes</taxon>
        <taxon>ecological metagenomes</taxon>
    </lineage>
</organism>
<proteinExistence type="predicted"/>
<protein>
    <recommendedName>
        <fullName evidence="9">L-lactate permease</fullName>
    </recommendedName>
</protein>
<dbReference type="PANTHER" id="PTHR30003:SF0">
    <property type="entry name" value="GLYCOLATE PERMEASE GLCA-RELATED"/>
    <property type="match status" value="1"/>
</dbReference>
<name>A0A382TP29_9ZZZZ</name>
<dbReference type="EMBL" id="UINC01137725">
    <property type="protein sequence ID" value="SVD23241.1"/>
    <property type="molecule type" value="Genomic_DNA"/>
</dbReference>
<dbReference type="GO" id="GO:0005886">
    <property type="term" value="C:plasma membrane"/>
    <property type="evidence" value="ECO:0007669"/>
    <property type="project" value="UniProtKB-SubCell"/>
</dbReference>
<dbReference type="AlphaFoldDB" id="A0A382TP29"/>
<gene>
    <name evidence="8" type="ORF">METZ01_LOCUS376095</name>
</gene>
<evidence type="ECO:0000256" key="3">
    <source>
        <dbReference type="ARBA" id="ARBA00022475"/>
    </source>
</evidence>
<accession>A0A382TP29</accession>
<dbReference type="GO" id="GO:0015129">
    <property type="term" value="F:lactate transmembrane transporter activity"/>
    <property type="evidence" value="ECO:0007669"/>
    <property type="project" value="InterPro"/>
</dbReference>
<dbReference type="PANTHER" id="PTHR30003">
    <property type="entry name" value="L-LACTATE PERMEASE"/>
    <property type="match status" value="1"/>
</dbReference>
<keyword evidence="6 7" id="KW-0472">Membrane</keyword>
<evidence type="ECO:0000256" key="4">
    <source>
        <dbReference type="ARBA" id="ARBA00022692"/>
    </source>
</evidence>
<comment type="subcellular location">
    <subcellularLocation>
        <location evidence="1">Cell membrane</location>
        <topology evidence="1">Multi-pass membrane protein</topology>
    </subcellularLocation>
</comment>
<keyword evidence="4 7" id="KW-0812">Transmembrane</keyword>
<evidence type="ECO:0000313" key="8">
    <source>
        <dbReference type="EMBL" id="SVD23241.1"/>
    </source>
</evidence>
<evidence type="ECO:0000256" key="6">
    <source>
        <dbReference type="ARBA" id="ARBA00023136"/>
    </source>
</evidence>
<evidence type="ECO:0000256" key="5">
    <source>
        <dbReference type="ARBA" id="ARBA00022989"/>
    </source>
</evidence>
<evidence type="ECO:0008006" key="9">
    <source>
        <dbReference type="Google" id="ProtNLM"/>
    </source>
</evidence>